<accession>A0AA45WXV2</accession>
<dbReference type="RefSeq" id="WP_283410200.1">
    <property type="nucleotide sequence ID" value="NZ_FXUF01000013.1"/>
</dbReference>
<dbReference type="InterPro" id="IPR023772">
    <property type="entry name" value="DNA-bd_HTH_TetR-type_CS"/>
</dbReference>
<keyword evidence="3" id="KW-0804">Transcription</keyword>
<feature type="domain" description="HTH tetR-type" evidence="5">
    <location>
        <begin position="8"/>
        <end position="68"/>
    </location>
</feature>
<organism evidence="6 7">
    <name type="scientific">Anoxynatronum buryatiense</name>
    <dbReference type="NCBI Taxonomy" id="489973"/>
    <lineage>
        <taxon>Bacteria</taxon>
        <taxon>Bacillati</taxon>
        <taxon>Bacillota</taxon>
        <taxon>Clostridia</taxon>
        <taxon>Eubacteriales</taxon>
        <taxon>Clostridiaceae</taxon>
        <taxon>Anoxynatronum</taxon>
    </lineage>
</organism>
<protein>
    <submittedName>
        <fullName evidence="6">Transcriptional regulator, TetR family</fullName>
    </submittedName>
</protein>
<keyword evidence="1" id="KW-0805">Transcription regulation</keyword>
<evidence type="ECO:0000259" key="5">
    <source>
        <dbReference type="PROSITE" id="PS50977"/>
    </source>
</evidence>
<feature type="DNA-binding region" description="H-T-H motif" evidence="4">
    <location>
        <begin position="31"/>
        <end position="50"/>
    </location>
</feature>
<evidence type="ECO:0000256" key="4">
    <source>
        <dbReference type="PROSITE-ProRule" id="PRU00335"/>
    </source>
</evidence>
<dbReference type="PRINTS" id="PR00455">
    <property type="entry name" value="HTHTETR"/>
</dbReference>
<dbReference type="Proteomes" id="UP001158066">
    <property type="component" value="Unassembled WGS sequence"/>
</dbReference>
<dbReference type="Pfam" id="PF00440">
    <property type="entry name" value="TetR_N"/>
    <property type="match status" value="1"/>
</dbReference>
<dbReference type="Pfam" id="PF21351">
    <property type="entry name" value="TetR_C_41"/>
    <property type="match status" value="1"/>
</dbReference>
<dbReference type="EMBL" id="FXUF01000013">
    <property type="protein sequence ID" value="SMP65970.1"/>
    <property type="molecule type" value="Genomic_DNA"/>
</dbReference>
<dbReference type="PROSITE" id="PS01081">
    <property type="entry name" value="HTH_TETR_1"/>
    <property type="match status" value="1"/>
</dbReference>
<dbReference type="PANTHER" id="PTHR47506:SF1">
    <property type="entry name" value="HTH-TYPE TRANSCRIPTIONAL REGULATOR YJDC"/>
    <property type="match status" value="1"/>
</dbReference>
<evidence type="ECO:0000256" key="2">
    <source>
        <dbReference type="ARBA" id="ARBA00023125"/>
    </source>
</evidence>
<evidence type="ECO:0000313" key="7">
    <source>
        <dbReference type="Proteomes" id="UP001158066"/>
    </source>
</evidence>
<dbReference type="PROSITE" id="PS50977">
    <property type="entry name" value="HTH_TETR_2"/>
    <property type="match status" value="1"/>
</dbReference>
<gene>
    <name evidence="6" type="ORF">SAMN06296020_11354</name>
</gene>
<dbReference type="Gene3D" id="1.10.357.10">
    <property type="entry name" value="Tetracycline Repressor, domain 2"/>
    <property type="match status" value="1"/>
</dbReference>
<evidence type="ECO:0000256" key="1">
    <source>
        <dbReference type="ARBA" id="ARBA00023015"/>
    </source>
</evidence>
<proteinExistence type="predicted"/>
<name>A0AA45WXV2_9CLOT</name>
<evidence type="ECO:0000256" key="3">
    <source>
        <dbReference type="ARBA" id="ARBA00023163"/>
    </source>
</evidence>
<dbReference type="SUPFAM" id="SSF46689">
    <property type="entry name" value="Homeodomain-like"/>
    <property type="match status" value="1"/>
</dbReference>
<sequence length="193" mass="22037">MKNKEQSELSKTKIIEVACKEFSQKGYANVSLEEIVQQTGLTRGSLYHHFKSKKGLFQAVVEELQNKVAKEVEKKAILQKDPWQALISGSMAFIQTMLNDEYRRILIVDAPTVLGWSMWEEIDDEHSEKHLKEHLTYMVEMGELKDVSIDGLTSILSGSMNEAVMWIGKSKDVETATHEAEVIIEHILRAFKK</sequence>
<keyword evidence="7" id="KW-1185">Reference proteome</keyword>
<dbReference type="InterPro" id="IPR009057">
    <property type="entry name" value="Homeodomain-like_sf"/>
</dbReference>
<keyword evidence="2 4" id="KW-0238">DNA-binding</keyword>
<comment type="caution">
    <text evidence="6">The sequence shown here is derived from an EMBL/GenBank/DDBJ whole genome shotgun (WGS) entry which is preliminary data.</text>
</comment>
<dbReference type="AlphaFoldDB" id="A0AA45WXV2"/>
<dbReference type="InterPro" id="IPR049484">
    <property type="entry name" value="Rv0078-like_C"/>
</dbReference>
<dbReference type="GO" id="GO:0003677">
    <property type="term" value="F:DNA binding"/>
    <property type="evidence" value="ECO:0007669"/>
    <property type="project" value="UniProtKB-UniRule"/>
</dbReference>
<reference evidence="6" key="1">
    <citation type="submission" date="2017-05" db="EMBL/GenBank/DDBJ databases">
        <authorList>
            <person name="Varghese N."/>
            <person name="Submissions S."/>
        </authorList>
    </citation>
    <scope>NUCLEOTIDE SEQUENCE</scope>
    <source>
        <strain evidence="6">Su22</strain>
    </source>
</reference>
<evidence type="ECO:0000313" key="6">
    <source>
        <dbReference type="EMBL" id="SMP65970.1"/>
    </source>
</evidence>
<dbReference type="InterPro" id="IPR001647">
    <property type="entry name" value="HTH_TetR"/>
</dbReference>
<dbReference type="PANTHER" id="PTHR47506">
    <property type="entry name" value="TRANSCRIPTIONAL REGULATORY PROTEIN"/>
    <property type="match status" value="1"/>
</dbReference>